<feature type="non-terminal residue" evidence="1">
    <location>
        <position position="55"/>
    </location>
</feature>
<protein>
    <submittedName>
        <fullName evidence="1">Uncharacterized protein</fullName>
    </submittedName>
</protein>
<evidence type="ECO:0000313" key="2">
    <source>
        <dbReference type="Proteomes" id="UP001233999"/>
    </source>
</evidence>
<name>A0AAD7ZD30_DIPPU</name>
<keyword evidence="2" id="KW-1185">Reference proteome</keyword>
<feature type="non-terminal residue" evidence="1">
    <location>
        <position position="1"/>
    </location>
</feature>
<evidence type="ECO:0000313" key="1">
    <source>
        <dbReference type="EMBL" id="KAJ9578464.1"/>
    </source>
</evidence>
<accession>A0AAD7ZD30</accession>
<dbReference type="EMBL" id="JASPKZ010008878">
    <property type="protein sequence ID" value="KAJ9578464.1"/>
    <property type="molecule type" value="Genomic_DNA"/>
</dbReference>
<organism evidence="1 2">
    <name type="scientific">Diploptera punctata</name>
    <name type="common">Pacific beetle cockroach</name>
    <dbReference type="NCBI Taxonomy" id="6984"/>
    <lineage>
        <taxon>Eukaryota</taxon>
        <taxon>Metazoa</taxon>
        <taxon>Ecdysozoa</taxon>
        <taxon>Arthropoda</taxon>
        <taxon>Hexapoda</taxon>
        <taxon>Insecta</taxon>
        <taxon>Pterygota</taxon>
        <taxon>Neoptera</taxon>
        <taxon>Polyneoptera</taxon>
        <taxon>Dictyoptera</taxon>
        <taxon>Blattodea</taxon>
        <taxon>Blaberoidea</taxon>
        <taxon>Blaberidae</taxon>
        <taxon>Diplopterinae</taxon>
        <taxon>Diploptera</taxon>
    </lineage>
</organism>
<proteinExistence type="predicted"/>
<sequence length="55" mass="6251">FLSSPSVEERIYACVPQIIQCLHSAVLLRFSCSSSPTSWIKQQGILKFMILSLFF</sequence>
<dbReference type="AlphaFoldDB" id="A0AAD7ZD30"/>
<reference evidence="1" key="2">
    <citation type="submission" date="2023-05" db="EMBL/GenBank/DDBJ databases">
        <authorList>
            <person name="Fouks B."/>
        </authorList>
    </citation>
    <scope>NUCLEOTIDE SEQUENCE</scope>
    <source>
        <strain evidence="1">Stay&amp;Tobe</strain>
        <tissue evidence="1">Testes</tissue>
    </source>
</reference>
<dbReference type="Proteomes" id="UP001233999">
    <property type="component" value="Unassembled WGS sequence"/>
</dbReference>
<gene>
    <name evidence="1" type="ORF">L9F63_005334</name>
</gene>
<comment type="caution">
    <text evidence="1">The sequence shown here is derived from an EMBL/GenBank/DDBJ whole genome shotgun (WGS) entry which is preliminary data.</text>
</comment>
<reference evidence="1" key="1">
    <citation type="journal article" date="2023" name="IScience">
        <title>Live-bearing cockroach genome reveals convergent evolutionary mechanisms linked to viviparity in insects and beyond.</title>
        <authorList>
            <person name="Fouks B."/>
            <person name="Harrison M.C."/>
            <person name="Mikhailova A.A."/>
            <person name="Marchal E."/>
            <person name="English S."/>
            <person name="Carruthers M."/>
            <person name="Jennings E.C."/>
            <person name="Chiamaka E.L."/>
            <person name="Frigard R.A."/>
            <person name="Pippel M."/>
            <person name="Attardo G.M."/>
            <person name="Benoit J.B."/>
            <person name="Bornberg-Bauer E."/>
            <person name="Tobe S.S."/>
        </authorList>
    </citation>
    <scope>NUCLEOTIDE SEQUENCE</scope>
    <source>
        <strain evidence="1">Stay&amp;Tobe</strain>
    </source>
</reference>